<name>A0A7G9RFS7_9ACTN</name>
<organism evidence="1 2">
    <name type="scientific">Nocardioides mesophilus</name>
    <dbReference type="NCBI Taxonomy" id="433659"/>
    <lineage>
        <taxon>Bacteria</taxon>
        <taxon>Bacillati</taxon>
        <taxon>Actinomycetota</taxon>
        <taxon>Actinomycetes</taxon>
        <taxon>Propionibacteriales</taxon>
        <taxon>Nocardioidaceae</taxon>
        <taxon>Nocardioides</taxon>
    </lineage>
</organism>
<accession>A0A7G9RFS7</accession>
<gene>
    <name evidence="1" type="ORF">H9L09_09125</name>
</gene>
<keyword evidence="2" id="KW-1185">Reference proteome</keyword>
<protein>
    <submittedName>
        <fullName evidence="1">Uncharacterized protein</fullName>
    </submittedName>
</protein>
<evidence type="ECO:0000313" key="1">
    <source>
        <dbReference type="EMBL" id="QNN54452.1"/>
    </source>
</evidence>
<dbReference type="Proteomes" id="UP000515947">
    <property type="component" value="Chromosome"/>
</dbReference>
<dbReference type="AlphaFoldDB" id="A0A7G9RFS7"/>
<dbReference type="RefSeq" id="WP_187580292.1">
    <property type="nucleotide sequence ID" value="NZ_CP060713.1"/>
</dbReference>
<evidence type="ECO:0000313" key="2">
    <source>
        <dbReference type="Proteomes" id="UP000515947"/>
    </source>
</evidence>
<reference evidence="1 2" key="1">
    <citation type="submission" date="2020-08" db="EMBL/GenBank/DDBJ databases">
        <title>Genome sequence of Nocardioides mesophilus KACC 16243T.</title>
        <authorList>
            <person name="Hyun D.-W."/>
            <person name="Bae J.-W."/>
        </authorList>
    </citation>
    <scope>NUCLEOTIDE SEQUENCE [LARGE SCALE GENOMIC DNA]</scope>
    <source>
        <strain evidence="1 2">KACC 16243</strain>
    </source>
</reference>
<dbReference type="KEGG" id="nmes:H9L09_09125"/>
<dbReference type="EMBL" id="CP060713">
    <property type="protein sequence ID" value="QNN54452.1"/>
    <property type="molecule type" value="Genomic_DNA"/>
</dbReference>
<sequence>MDGKGDSGREAAGSWRELLQRLRELTDPQIRWMRMPPGHRALSKVHRSNDVVLKHFHEPLDLVVLDLLPGRGSRQLLRRGLREVPPTDRDSDSDERKLNVWLEVRSPEPSADVRIGADLLGSTTLPRHAWEALTAEATRGVFADGLLELTRDPRDGGPVLRRLRCYLPSDPAGK</sequence>
<proteinExistence type="predicted"/>